<feature type="domain" description="HTH OST-type" evidence="8">
    <location>
        <begin position="3"/>
        <end position="76"/>
    </location>
</feature>
<feature type="domain" description="HTH OST-type" evidence="8">
    <location>
        <begin position="283"/>
        <end position="351"/>
    </location>
</feature>
<dbReference type="SMART" id="SM00333">
    <property type="entry name" value="TUDOR"/>
    <property type="match status" value="3"/>
</dbReference>
<evidence type="ECO:0000256" key="2">
    <source>
        <dbReference type="ARBA" id="ARBA00022490"/>
    </source>
</evidence>
<dbReference type="InterPro" id="IPR035437">
    <property type="entry name" value="SNase_OB-fold_sf"/>
</dbReference>
<dbReference type="GO" id="GO:0030719">
    <property type="term" value="P:P granule organization"/>
    <property type="evidence" value="ECO:0007669"/>
    <property type="project" value="TreeGrafter"/>
</dbReference>
<feature type="region of interest" description="Disordered" evidence="6">
    <location>
        <begin position="113"/>
        <end position="135"/>
    </location>
</feature>
<gene>
    <name evidence="9" type="primary">tdrd7a</name>
</gene>
<dbReference type="PANTHER" id="PTHR22948:SF14">
    <property type="entry name" value="TUDOR DOMAIN-CONTAINING PROTEIN 7"/>
    <property type="match status" value="1"/>
</dbReference>
<evidence type="ECO:0000256" key="1">
    <source>
        <dbReference type="ARBA" id="ARBA00004496"/>
    </source>
</evidence>
<reference evidence="9 10" key="1">
    <citation type="submission" date="2020-06" db="EMBL/GenBank/DDBJ databases">
        <authorList>
            <consortium name="Wellcome Sanger Institute Data Sharing"/>
        </authorList>
    </citation>
    <scope>NUCLEOTIDE SEQUENCE [LARGE SCALE GENOMIC DNA]</scope>
</reference>
<accession>A0AAY4CZR8</accession>
<reference evidence="9" key="3">
    <citation type="submission" date="2025-09" db="UniProtKB">
        <authorList>
            <consortium name="Ensembl"/>
        </authorList>
    </citation>
    <scope>IDENTIFICATION</scope>
</reference>
<feature type="domain" description="Tudor" evidence="7">
    <location>
        <begin position="441"/>
        <end position="498"/>
    </location>
</feature>
<dbReference type="PANTHER" id="PTHR22948">
    <property type="entry name" value="TUDOR DOMAIN CONTAINING PROTEIN"/>
    <property type="match status" value="1"/>
</dbReference>
<dbReference type="Gene3D" id="2.40.50.90">
    <property type="match status" value="3"/>
</dbReference>
<evidence type="ECO:0000313" key="9">
    <source>
        <dbReference type="Ensembl" id="ENSDCDP00010038757.1"/>
    </source>
</evidence>
<dbReference type="SUPFAM" id="SSF63748">
    <property type="entry name" value="Tudor/PWWP/MBT"/>
    <property type="match status" value="3"/>
</dbReference>
<comment type="subcellular location">
    <subcellularLocation>
        <location evidence="1">Cytoplasm</location>
    </subcellularLocation>
</comment>
<evidence type="ECO:0000259" key="7">
    <source>
        <dbReference type="PROSITE" id="PS50304"/>
    </source>
</evidence>
<dbReference type="InterPro" id="IPR050621">
    <property type="entry name" value="Tudor_domain_containing"/>
</dbReference>
<keyword evidence="5" id="KW-0744">Spermatogenesis</keyword>
<evidence type="ECO:0000256" key="6">
    <source>
        <dbReference type="SAM" id="MobiDB-lite"/>
    </source>
</evidence>
<dbReference type="GO" id="GO:0034587">
    <property type="term" value="P:piRNA processing"/>
    <property type="evidence" value="ECO:0007669"/>
    <property type="project" value="TreeGrafter"/>
</dbReference>
<feature type="domain" description="HTH OST-type" evidence="8">
    <location>
        <begin position="168"/>
        <end position="237"/>
    </location>
</feature>
<dbReference type="InterPro" id="IPR041966">
    <property type="entry name" value="LOTUS-like"/>
</dbReference>
<dbReference type="GO" id="GO:0043186">
    <property type="term" value="C:P granule"/>
    <property type="evidence" value="ECO:0007669"/>
    <property type="project" value="TreeGrafter"/>
</dbReference>
<proteinExistence type="predicted"/>
<evidence type="ECO:0000256" key="5">
    <source>
        <dbReference type="ARBA" id="ARBA00022871"/>
    </source>
</evidence>
<reference evidence="9" key="2">
    <citation type="submission" date="2025-08" db="UniProtKB">
        <authorList>
            <consortium name="Ensembl"/>
        </authorList>
    </citation>
    <scope>IDENTIFICATION</scope>
</reference>
<dbReference type="InterPro" id="IPR025605">
    <property type="entry name" value="OST-HTH/LOTUS_dom"/>
</dbReference>
<dbReference type="Gene3D" id="3.30.420.610">
    <property type="entry name" value="LOTUS domain-like"/>
    <property type="match status" value="3"/>
</dbReference>
<organism evidence="9 10">
    <name type="scientific">Denticeps clupeoides</name>
    <name type="common">denticle herring</name>
    <dbReference type="NCBI Taxonomy" id="299321"/>
    <lineage>
        <taxon>Eukaryota</taxon>
        <taxon>Metazoa</taxon>
        <taxon>Chordata</taxon>
        <taxon>Craniata</taxon>
        <taxon>Vertebrata</taxon>
        <taxon>Euteleostomi</taxon>
        <taxon>Actinopterygii</taxon>
        <taxon>Neopterygii</taxon>
        <taxon>Teleostei</taxon>
        <taxon>Clupei</taxon>
        <taxon>Clupeiformes</taxon>
        <taxon>Denticipitoidei</taxon>
        <taxon>Denticipitidae</taxon>
        <taxon>Denticeps</taxon>
    </lineage>
</organism>
<evidence type="ECO:0000256" key="4">
    <source>
        <dbReference type="ARBA" id="ARBA00022782"/>
    </source>
</evidence>
<keyword evidence="2" id="KW-0963">Cytoplasm</keyword>
<dbReference type="Pfam" id="PF12872">
    <property type="entry name" value="OST-HTH"/>
    <property type="match status" value="2"/>
</dbReference>
<dbReference type="Ensembl" id="ENSDCDT00010048425.1">
    <property type="protein sequence ID" value="ENSDCDP00010038757.1"/>
    <property type="gene ID" value="ENSDCDG00010025007.1"/>
</dbReference>
<keyword evidence="4" id="KW-0221">Differentiation</keyword>
<sequence length="993" mass="111664">MVDVELTKKMLRAVLQSNKNGVSTARLQSDYRALTGEFIPHKQMGYPTLEGFLRSVPSVVRMEHSRTGEPVCFAAVCQETAHIAQLVARQRNSKRTGRSQLVNCHMRVKPRTSLRQPQYTSHSSYGTSHQTRNKRPSHQAMIANTNFTFIFWNIETAQLSPTLAYSCHLSQIQDNLTQLLCKYNRGVWLSKLPELYKDFFKEDLHVSTVRNLENWKHICLVEKPGSNIADRLVYPAPAIKSSPTLAPAPNKPLSSSLDACSLLTPPASPVLVTQGSLHSCQAVSTDMKQMLRELLEKYSNGLWAHALPKLFQEAYGLTFPLNILSDLSVLADMCVVDYPMPDNHRKAILYSLPPLEGHRAKPVQVVSTRRPALQPHGRPPVPPLVMPKEDYPSVLLVEASSTDNIVLRYVGEGYSQVQEAMEDSMSKYYSVKDRGRLRPSKLTVGGLYAVMVEDDEVLRVQLDEVLREKVKVYYVDHGFSEAVYKDTLLELDEQFLSLPFQASTCKLAGLSPFCVDLEVLRVLESKACGRILLAEILDRDVPLVVLYDTSQEEDININSACLKAMQDKSMANPLQVNSTYLNVSVTNICSDGAIFCQLPSRGLAKLRDVMEKIELHMRSQFSPELLVAKPFCGKICLAHHKGKWSRVEIINLHGNHVLDVLFFDLGLPASLEVTELREIPPPFLRDLMTIPAQGIKCYLAELSGEVGPWSPAAILWLRDTVDTIKECSMRLAKLDEAGQVHIYLFQSNCCQDINSSINRQLLTSGLWKSEQSPAAPQGRAAVDAVLPEPTKEPQLPPVLELPNVGENMDSFVSVACHPGHFVLQPWQDLYKLMVLMGEMILYYNCVEADEPVTPEHHGLYAAKVASNWYRVRVNGILTNGLLSVYELDYGKHELVTASQLRPLIREFRQLPFQAIPAQLAGVTQLRWSEEASMVFRHHVEKKPLVARLESVQEAAQPWDRKVTVYLVDTSQENRDFWVHKTMAAFVHELDEAS</sequence>
<dbReference type="PROSITE" id="PS50304">
    <property type="entry name" value="TUDOR"/>
    <property type="match status" value="1"/>
</dbReference>
<dbReference type="PROSITE" id="PS51644">
    <property type="entry name" value="HTH_OST"/>
    <property type="match status" value="3"/>
</dbReference>
<dbReference type="Pfam" id="PF00567">
    <property type="entry name" value="TUDOR"/>
    <property type="match status" value="3"/>
</dbReference>
<name>A0AAY4CZR8_9TELE</name>
<keyword evidence="3" id="KW-0677">Repeat</keyword>
<dbReference type="GO" id="GO:0007283">
    <property type="term" value="P:spermatogenesis"/>
    <property type="evidence" value="ECO:0007669"/>
    <property type="project" value="UniProtKB-KW"/>
</dbReference>
<dbReference type="InterPro" id="IPR002999">
    <property type="entry name" value="Tudor"/>
</dbReference>
<evidence type="ECO:0000313" key="10">
    <source>
        <dbReference type="Proteomes" id="UP000694580"/>
    </source>
</evidence>
<feature type="compositionally biased region" description="Polar residues" evidence="6">
    <location>
        <begin position="113"/>
        <end position="130"/>
    </location>
</feature>
<evidence type="ECO:0000256" key="3">
    <source>
        <dbReference type="ARBA" id="ARBA00022737"/>
    </source>
</evidence>
<protein>
    <recommendedName>
        <fullName evidence="11">Tudor domain-containing protein 7B</fullName>
    </recommendedName>
</protein>
<dbReference type="AlphaFoldDB" id="A0AAY4CZR8"/>
<dbReference type="GeneTree" id="ENSGT00890000139482"/>
<keyword evidence="10" id="KW-1185">Reference proteome</keyword>
<dbReference type="Gene3D" id="2.30.30.140">
    <property type="match status" value="3"/>
</dbReference>
<evidence type="ECO:0000259" key="8">
    <source>
        <dbReference type="PROSITE" id="PS51644"/>
    </source>
</evidence>
<evidence type="ECO:0008006" key="11">
    <source>
        <dbReference type="Google" id="ProtNLM"/>
    </source>
</evidence>
<dbReference type="Proteomes" id="UP000694580">
    <property type="component" value="Chromosome 4"/>
</dbReference>